<accession>A0AA38VNM5</accession>
<evidence type="ECO:0000256" key="1">
    <source>
        <dbReference type="SAM" id="MobiDB-lite"/>
    </source>
</evidence>
<feature type="domain" description="Macro" evidence="2">
    <location>
        <begin position="39"/>
        <end position="221"/>
    </location>
</feature>
<sequence length="285" mass="29685">MAITSASDIPSLSLLYKLGKLSPAPAGTKPPTTISFSSTALPAPSKSFNDRIGLIRGDITTLSVDAIVNAANSSLLGGGGADGAIHRAAGRGLVRECRSLGGCPTGSAKITAAYSLPCRKVIHAVGPVYDMLQPEESERLLTGCYEKSLELAVQYGCRTVAFSGLSTGVYGYPSREAAPVAITAVRKFLEGKDGASLDKVVFVTFEKKDVDAYNDFLPLYFPPVTESSKVETQDAAAACSAQGAEAKAEAKAEAEAQEVASELPDVPKTDPDATGPAEKKQKHTD</sequence>
<dbReference type="Pfam" id="PF01661">
    <property type="entry name" value="Macro"/>
    <property type="match status" value="1"/>
</dbReference>
<dbReference type="InterPro" id="IPR043472">
    <property type="entry name" value="Macro_dom-like"/>
</dbReference>
<gene>
    <name evidence="3" type="ORF">NKR23_g6806</name>
</gene>
<dbReference type="NCBIfam" id="NF001664">
    <property type="entry name" value="PRK00431.1-6"/>
    <property type="match status" value="1"/>
</dbReference>
<proteinExistence type="predicted"/>
<evidence type="ECO:0000259" key="2">
    <source>
        <dbReference type="PROSITE" id="PS51154"/>
    </source>
</evidence>
<keyword evidence="4" id="KW-1185">Reference proteome</keyword>
<dbReference type="Gene3D" id="3.40.220.10">
    <property type="entry name" value="Leucine Aminopeptidase, subunit E, domain 1"/>
    <property type="match status" value="1"/>
</dbReference>
<dbReference type="PROSITE" id="PS51154">
    <property type="entry name" value="MACRO"/>
    <property type="match status" value="1"/>
</dbReference>
<feature type="compositionally biased region" description="Basic and acidic residues" evidence="1">
    <location>
        <begin position="265"/>
        <end position="285"/>
    </location>
</feature>
<comment type="caution">
    <text evidence="3">The sequence shown here is derived from an EMBL/GenBank/DDBJ whole genome shotgun (WGS) entry which is preliminary data.</text>
</comment>
<dbReference type="EMBL" id="JANBVO010000020">
    <property type="protein sequence ID" value="KAJ9143037.1"/>
    <property type="molecule type" value="Genomic_DNA"/>
</dbReference>
<dbReference type="CDD" id="cd02908">
    <property type="entry name" value="Macro_OAADPr_deacetylase"/>
    <property type="match status" value="1"/>
</dbReference>
<dbReference type="SMART" id="SM00506">
    <property type="entry name" value="A1pp"/>
    <property type="match status" value="1"/>
</dbReference>
<dbReference type="InterPro" id="IPR002589">
    <property type="entry name" value="Macro_dom"/>
</dbReference>
<dbReference type="PANTHER" id="PTHR11106">
    <property type="entry name" value="GANGLIOSIDE INDUCED DIFFERENTIATION ASSOCIATED PROTEIN 2-RELATED"/>
    <property type="match status" value="1"/>
</dbReference>
<dbReference type="SUPFAM" id="SSF52949">
    <property type="entry name" value="Macro domain-like"/>
    <property type="match status" value="1"/>
</dbReference>
<dbReference type="PANTHER" id="PTHR11106:SF27">
    <property type="entry name" value="MACRO DOMAIN-CONTAINING PROTEIN"/>
    <property type="match status" value="1"/>
</dbReference>
<name>A0AA38VNM5_9PEZI</name>
<evidence type="ECO:0000313" key="4">
    <source>
        <dbReference type="Proteomes" id="UP001174694"/>
    </source>
</evidence>
<organism evidence="3 4">
    <name type="scientific">Pleurostoma richardsiae</name>
    <dbReference type="NCBI Taxonomy" id="41990"/>
    <lineage>
        <taxon>Eukaryota</taxon>
        <taxon>Fungi</taxon>
        <taxon>Dikarya</taxon>
        <taxon>Ascomycota</taxon>
        <taxon>Pezizomycotina</taxon>
        <taxon>Sordariomycetes</taxon>
        <taxon>Sordariomycetidae</taxon>
        <taxon>Calosphaeriales</taxon>
        <taxon>Pleurostomataceae</taxon>
        <taxon>Pleurostoma</taxon>
    </lineage>
</organism>
<evidence type="ECO:0000313" key="3">
    <source>
        <dbReference type="EMBL" id="KAJ9143037.1"/>
    </source>
</evidence>
<dbReference type="AlphaFoldDB" id="A0AA38VNM5"/>
<dbReference type="Proteomes" id="UP001174694">
    <property type="component" value="Unassembled WGS sequence"/>
</dbReference>
<protein>
    <submittedName>
        <fullName evidence="3">O-acetyl-ADP-ribose deacetylase MACROD1</fullName>
    </submittedName>
</protein>
<reference evidence="3" key="1">
    <citation type="submission" date="2022-07" db="EMBL/GenBank/DDBJ databases">
        <title>Fungi with potential for degradation of polypropylene.</title>
        <authorList>
            <person name="Gostincar C."/>
        </authorList>
    </citation>
    <scope>NUCLEOTIDE SEQUENCE</scope>
    <source>
        <strain evidence="3">EXF-13308</strain>
    </source>
</reference>
<feature type="region of interest" description="Disordered" evidence="1">
    <location>
        <begin position="248"/>
        <end position="285"/>
    </location>
</feature>